<dbReference type="EMBL" id="JAGGNH010000002">
    <property type="protein sequence ID" value="KAJ0981118.1"/>
    <property type="molecule type" value="Genomic_DNA"/>
</dbReference>
<gene>
    <name evidence="2" type="ORF">J5N97_009373</name>
</gene>
<keyword evidence="1" id="KW-0732">Signal</keyword>
<sequence>MRIFFLALVALVVCMHGVQGTMITCEHLDSSMCAFAVSASRTRCLLEKHVLGRGRQELLHCRTSDIEAGKYFSNYVETDECINACGLDRNTIGISSDSLMETHFTQKLCSPQCYNACPNIVDLYFNLAAGEGLFLPKVCAGIGSSNVAAAAAPVAAAPESGSEEVACGPTKSDSEEAAIALPPAALL</sequence>
<proteinExistence type="predicted"/>
<evidence type="ECO:0000256" key="1">
    <source>
        <dbReference type="SAM" id="SignalP"/>
    </source>
</evidence>
<keyword evidence="3" id="KW-1185">Reference proteome</keyword>
<dbReference type="Proteomes" id="UP001085076">
    <property type="component" value="Miscellaneous, Linkage group lg02"/>
</dbReference>
<evidence type="ECO:0000313" key="3">
    <source>
        <dbReference type="Proteomes" id="UP001085076"/>
    </source>
</evidence>
<reference evidence="2" key="1">
    <citation type="submission" date="2021-03" db="EMBL/GenBank/DDBJ databases">
        <authorList>
            <person name="Li Z."/>
            <person name="Yang C."/>
        </authorList>
    </citation>
    <scope>NUCLEOTIDE SEQUENCE</scope>
    <source>
        <strain evidence="2">Dzin_1.0</strain>
        <tissue evidence="2">Leaf</tissue>
    </source>
</reference>
<evidence type="ECO:0000313" key="2">
    <source>
        <dbReference type="EMBL" id="KAJ0981118.1"/>
    </source>
</evidence>
<dbReference type="PANTHER" id="PTHR33649">
    <property type="entry name" value="PAR1 PROTEIN"/>
    <property type="match status" value="1"/>
</dbReference>
<dbReference type="InterPro" id="IPR009489">
    <property type="entry name" value="PAR1"/>
</dbReference>
<evidence type="ECO:0008006" key="4">
    <source>
        <dbReference type="Google" id="ProtNLM"/>
    </source>
</evidence>
<dbReference type="OrthoDB" id="772928at2759"/>
<protein>
    <recommendedName>
        <fullName evidence="4">PAR1 protein</fullName>
    </recommendedName>
</protein>
<dbReference type="PANTHER" id="PTHR33649:SF2">
    <property type="entry name" value="PAR1 PROTEIN"/>
    <property type="match status" value="1"/>
</dbReference>
<feature type="signal peptide" evidence="1">
    <location>
        <begin position="1"/>
        <end position="20"/>
    </location>
</feature>
<accession>A0A9D5CXF3</accession>
<comment type="caution">
    <text evidence="2">The sequence shown here is derived from an EMBL/GenBank/DDBJ whole genome shotgun (WGS) entry which is preliminary data.</text>
</comment>
<organism evidence="2 3">
    <name type="scientific">Dioscorea zingiberensis</name>
    <dbReference type="NCBI Taxonomy" id="325984"/>
    <lineage>
        <taxon>Eukaryota</taxon>
        <taxon>Viridiplantae</taxon>
        <taxon>Streptophyta</taxon>
        <taxon>Embryophyta</taxon>
        <taxon>Tracheophyta</taxon>
        <taxon>Spermatophyta</taxon>
        <taxon>Magnoliopsida</taxon>
        <taxon>Liliopsida</taxon>
        <taxon>Dioscoreales</taxon>
        <taxon>Dioscoreaceae</taxon>
        <taxon>Dioscorea</taxon>
    </lineage>
</organism>
<name>A0A9D5CXF3_9LILI</name>
<reference evidence="2" key="2">
    <citation type="journal article" date="2022" name="Hortic Res">
        <title>The genome of Dioscorea zingiberensis sheds light on the biosynthesis, origin and evolution of the medicinally important diosgenin saponins.</title>
        <authorList>
            <person name="Li Y."/>
            <person name="Tan C."/>
            <person name="Li Z."/>
            <person name="Guo J."/>
            <person name="Li S."/>
            <person name="Chen X."/>
            <person name="Wang C."/>
            <person name="Dai X."/>
            <person name="Yang H."/>
            <person name="Song W."/>
            <person name="Hou L."/>
            <person name="Xu J."/>
            <person name="Tong Z."/>
            <person name="Xu A."/>
            <person name="Yuan X."/>
            <person name="Wang W."/>
            <person name="Yang Q."/>
            <person name="Chen L."/>
            <person name="Sun Z."/>
            <person name="Wang K."/>
            <person name="Pan B."/>
            <person name="Chen J."/>
            <person name="Bao Y."/>
            <person name="Liu F."/>
            <person name="Qi X."/>
            <person name="Gang D.R."/>
            <person name="Wen J."/>
            <person name="Li J."/>
        </authorList>
    </citation>
    <scope>NUCLEOTIDE SEQUENCE</scope>
    <source>
        <strain evidence="2">Dzin_1.0</strain>
    </source>
</reference>
<dbReference type="Pfam" id="PF06521">
    <property type="entry name" value="PAR1"/>
    <property type="match status" value="1"/>
</dbReference>
<dbReference type="AlphaFoldDB" id="A0A9D5CXF3"/>
<feature type="chain" id="PRO_5039161897" description="PAR1 protein" evidence="1">
    <location>
        <begin position="21"/>
        <end position="187"/>
    </location>
</feature>